<dbReference type="Proteomes" id="UP000281406">
    <property type="component" value="Unassembled WGS sequence"/>
</dbReference>
<evidence type="ECO:0000256" key="1">
    <source>
        <dbReference type="ARBA" id="ARBA00022468"/>
    </source>
</evidence>
<name>A0A3N0YVV7_ANAGA</name>
<dbReference type="PROSITE" id="PS50086">
    <property type="entry name" value="TBC_RABGAP"/>
    <property type="match status" value="1"/>
</dbReference>
<accession>A0A3N0YVV7</accession>
<dbReference type="GO" id="GO:0031267">
    <property type="term" value="F:small GTPase binding"/>
    <property type="evidence" value="ECO:0007669"/>
    <property type="project" value="TreeGrafter"/>
</dbReference>
<dbReference type="Gene3D" id="1.10.8.270">
    <property type="entry name" value="putative rabgap domain of human tbc1 domain family member 14 like domains"/>
    <property type="match status" value="1"/>
</dbReference>
<feature type="compositionally biased region" description="Polar residues" evidence="3">
    <location>
        <begin position="1"/>
        <end position="21"/>
    </location>
</feature>
<dbReference type="PANTHER" id="PTHR47219">
    <property type="entry name" value="RAB GTPASE-ACTIVATING PROTEIN 1-LIKE"/>
    <property type="match status" value="1"/>
</dbReference>
<organism evidence="5 6">
    <name type="scientific">Anabarilius grahami</name>
    <name type="common">Kanglang fish</name>
    <name type="synonym">Barilius grahami</name>
    <dbReference type="NCBI Taxonomy" id="495550"/>
    <lineage>
        <taxon>Eukaryota</taxon>
        <taxon>Metazoa</taxon>
        <taxon>Chordata</taxon>
        <taxon>Craniata</taxon>
        <taxon>Vertebrata</taxon>
        <taxon>Euteleostomi</taxon>
        <taxon>Actinopterygii</taxon>
        <taxon>Neopterygii</taxon>
        <taxon>Teleostei</taxon>
        <taxon>Ostariophysi</taxon>
        <taxon>Cypriniformes</taxon>
        <taxon>Xenocyprididae</taxon>
        <taxon>Xenocypridinae</taxon>
        <taxon>Xenocypridinae incertae sedis</taxon>
        <taxon>Anabarilius</taxon>
    </lineage>
</organism>
<evidence type="ECO:0000313" key="6">
    <source>
        <dbReference type="Proteomes" id="UP000281406"/>
    </source>
</evidence>
<dbReference type="AlphaFoldDB" id="A0A3N0YVV7"/>
<comment type="function">
    <text evidence="2">May act as a GTPase-activating protein for Rab family protein(s).</text>
</comment>
<comment type="caution">
    <text evidence="5">The sequence shown here is derived from an EMBL/GenBank/DDBJ whole genome shotgun (WGS) entry which is preliminary data.</text>
</comment>
<dbReference type="InterPro" id="IPR050302">
    <property type="entry name" value="Rab_GAP_TBC_domain"/>
</dbReference>
<keyword evidence="1" id="KW-0343">GTPase activation</keyword>
<feature type="domain" description="Rab-GAP TBC" evidence="4">
    <location>
        <begin position="87"/>
        <end position="302"/>
    </location>
</feature>
<evidence type="ECO:0000259" key="4">
    <source>
        <dbReference type="PROSITE" id="PS50086"/>
    </source>
</evidence>
<dbReference type="InterPro" id="IPR000195">
    <property type="entry name" value="Rab-GAP-TBC_dom"/>
</dbReference>
<keyword evidence="6" id="KW-1185">Reference proteome</keyword>
<dbReference type="PANTHER" id="PTHR47219:SF10">
    <property type="entry name" value="GROWTH HORMONE-REGULATED TBC PROTEIN 1"/>
    <property type="match status" value="1"/>
</dbReference>
<dbReference type="FunFam" id="1.10.8.270:FF:000016">
    <property type="entry name" value="TBC1 domain family member 2A"/>
    <property type="match status" value="1"/>
</dbReference>
<protein>
    <submittedName>
        <fullName evidence="5">Growth hormone-regulated TBC protein 1-A</fullName>
    </submittedName>
</protein>
<proteinExistence type="predicted"/>
<evidence type="ECO:0000256" key="2">
    <source>
        <dbReference type="ARBA" id="ARBA00043879"/>
    </source>
</evidence>
<reference evidence="5 6" key="1">
    <citation type="submission" date="2018-10" db="EMBL/GenBank/DDBJ databases">
        <title>Genome assembly for a Yunnan-Guizhou Plateau 3E fish, Anabarilius grahami (Regan), and its evolutionary and genetic applications.</title>
        <authorList>
            <person name="Jiang W."/>
        </authorList>
    </citation>
    <scope>NUCLEOTIDE SEQUENCE [LARGE SCALE GENOMIC DNA]</scope>
    <source>
        <strain evidence="5">AG-KIZ</strain>
        <tissue evidence="5">Muscle</tissue>
    </source>
</reference>
<dbReference type="EMBL" id="RJVU01021107">
    <property type="protein sequence ID" value="ROL50327.1"/>
    <property type="molecule type" value="Genomic_DNA"/>
</dbReference>
<dbReference type="Gene3D" id="1.10.472.80">
    <property type="entry name" value="Ypt/Rab-GAP domain of gyp1p, domain 3"/>
    <property type="match status" value="1"/>
</dbReference>
<evidence type="ECO:0000313" key="5">
    <source>
        <dbReference type="EMBL" id="ROL50327.1"/>
    </source>
</evidence>
<gene>
    <name evidence="5" type="ORF">DPX16_4258</name>
</gene>
<dbReference type="Pfam" id="PF00566">
    <property type="entry name" value="RabGAP-TBC"/>
    <property type="match status" value="2"/>
</dbReference>
<dbReference type="InterPro" id="IPR035969">
    <property type="entry name" value="Rab-GAP_TBC_sf"/>
</dbReference>
<dbReference type="SMART" id="SM00164">
    <property type="entry name" value="TBC"/>
    <property type="match status" value="1"/>
</dbReference>
<feature type="region of interest" description="Disordered" evidence="3">
    <location>
        <begin position="1"/>
        <end position="26"/>
    </location>
</feature>
<dbReference type="SUPFAM" id="SSF47923">
    <property type="entry name" value="Ypt/Rab-GAP domain of gyp1p"/>
    <property type="match status" value="2"/>
</dbReference>
<sequence length="417" mass="48159">MEQRNGTRSSNQPQLRINVPSSARERVDSVDPYGFQRSDDFDYESYEELMSEYLAVLTRRSIKWSKLLQGKRRVDRNLKVKRYVRKGVPNEHRPLVWMVSSGAQERMERNPGYYRSLLDAQHDPKLLESIRTDLHRTFPDNVNFRRSADPCLQAALYNVLVAYGQHNKAVGYCQGMNFIAGYLIIISKDEETSFWLMEALLGRILPDYYSPAMLGLKADQEVLGELVRARIPTVWRLMQDHGVMWSLVVSRWFICLFIDVLPVEVTERSQRGHVTQRLSNDPLCLCSHQTVLRIWDCLFYEGSKILFRVALTLIRHHQDVILQAQNMPDVCEHFKRITRGAFVEDCHAFMQVKLVTARLFTTRSVSALHLSKCERCHPNQTSLIIPQAIFLEPGSLSKATVSKLRESCRARILAGES</sequence>
<dbReference type="GO" id="GO:0005096">
    <property type="term" value="F:GTPase activator activity"/>
    <property type="evidence" value="ECO:0007669"/>
    <property type="project" value="UniProtKB-KW"/>
</dbReference>
<dbReference type="OrthoDB" id="294251at2759"/>
<evidence type="ECO:0000256" key="3">
    <source>
        <dbReference type="SAM" id="MobiDB-lite"/>
    </source>
</evidence>